<evidence type="ECO:0000256" key="1">
    <source>
        <dbReference type="SAM" id="MobiDB-lite"/>
    </source>
</evidence>
<dbReference type="AlphaFoldDB" id="A0AAD7CHB8"/>
<protein>
    <submittedName>
        <fullName evidence="2">Uncharacterized protein</fullName>
    </submittedName>
</protein>
<sequence>MHRVHDKFRELVVAVLADWLLDLTRSRLGTETLVLRELLSPPGTKLLHDAEIANPVLPGIGTPSTSTIGGLFEHRPMLSLDTNVVFVHVRTKAAALYKPTYRTTLLLVRAALSSPLAVKLNQIVLGIRGVVHADAAARPASSTCHPALSTGKNATNPPSGRFSRTRHTLYLAF</sequence>
<dbReference type="Proteomes" id="UP001221757">
    <property type="component" value="Unassembled WGS sequence"/>
</dbReference>
<proteinExistence type="predicted"/>
<keyword evidence="3" id="KW-1185">Reference proteome</keyword>
<accession>A0AAD7CHB8</accession>
<reference evidence="2" key="1">
    <citation type="submission" date="2023-03" db="EMBL/GenBank/DDBJ databases">
        <title>Massive genome expansion in bonnet fungi (Mycena s.s.) driven by repeated elements and novel gene families across ecological guilds.</title>
        <authorList>
            <consortium name="Lawrence Berkeley National Laboratory"/>
            <person name="Harder C.B."/>
            <person name="Miyauchi S."/>
            <person name="Viragh M."/>
            <person name="Kuo A."/>
            <person name="Thoen E."/>
            <person name="Andreopoulos B."/>
            <person name="Lu D."/>
            <person name="Skrede I."/>
            <person name="Drula E."/>
            <person name="Henrissat B."/>
            <person name="Morin E."/>
            <person name="Kohler A."/>
            <person name="Barry K."/>
            <person name="LaButti K."/>
            <person name="Morin E."/>
            <person name="Salamov A."/>
            <person name="Lipzen A."/>
            <person name="Mereny Z."/>
            <person name="Hegedus B."/>
            <person name="Baldrian P."/>
            <person name="Stursova M."/>
            <person name="Weitz H."/>
            <person name="Taylor A."/>
            <person name="Grigoriev I.V."/>
            <person name="Nagy L.G."/>
            <person name="Martin F."/>
            <person name="Kauserud H."/>
        </authorList>
    </citation>
    <scope>NUCLEOTIDE SEQUENCE</scope>
    <source>
        <strain evidence="2">CBHHK067</strain>
    </source>
</reference>
<feature type="compositionally biased region" description="Polar residues" evidence="1">
    <location>
        <begin position="142"/>
        <end position="158"/>
    </location>
</feature>
<name>A0AAD7CHB8_MYCRO</name>
<dbReference type="EMBL" id="JARKIE010000371">
    <property type="protein sequence ID" value="KAJ7648919.1"/>
    <property type="molecule type" value="Genomic_DNA"/>
</dbReference>
<comment type="caution">
    <text evidence="2">The sequence shown here is derived from an EMBL/GenBank/DDBJ whole genome shotgun (WGS) entry which is preliminary data.</text>
</comment>
<gene>
    <name evidence="2" type="ORF">B0H17DRAFT_1215454</name>
</gene>
<feature type="region of interest" description="Disordered" evidence="1">
    <location>
        <begin position="142"/>
        <end position="161"/>
    </location>
</feature>
<evidence type="ECO:0000313" key="2">
    <source>
        <dbReference type="EMBL" id="KAJ7648919.1"/>
    </source>
</evidence>
<evidence type="ECO:0000313" key="3">
    <source>
        <dbReference type="Proteomes" id="UP001221757"/>
    </source>
</evidence>
<organism evidence="2 3">
    <name type="scientific">Mycena rosella</name>
    <name type="common">Pink bonnet</name>
    <name type="synonym">Agaricus rosellus</name>
    <dbReference type="NCBI Taxonomy" id="1033263"/>
    <lineage>
        <taxon>Eukaryota</taxon>
        <taxon>Fungi</taxon>
        <taxon>Dikarya</taxon>
        <taxon>Basidiomycota</taxon>
        <taxon>Agaricomycotina</taxon>
        <taxon>Agaricomycetes</taxon>
        <taxon>Agaricomycetidae</taxon>
        <taxon>Agaricales</taxon>
        <taxon>Marasmiineae</taxon>
        <taxon>Mycenaceae</taxon>
        <taxon>Mycena</taxon>
    </lineage>
</organism>